<name>A0AAV7NE47_PLEWA</name>
<keyword evidence="3" id="KW-1185">Reference proteome</keyword>
<dbReference type="Proteomes" id="UP001066276">
    <property type="component" value="Chromosome 8"/>
</dbReference>
<sequence length="143" mass="15534">MPLRLGFRGRGSARPAGHLSPSRVVGPPVLQWFPPSGTGNPEYRKGLRGPQCQSSLPPASRPRCRSNATPPPRQASSTEASRGSTGSPRRTLLARIRSTAVAEGVGARLFILEFDIVKGTVYILIKAEVYYVFEYADRPTKSL</sequence>
<dbReference type="AlphaFoldDB" id="A0AAV7NE47"/>
<evidence type="ECO:0000256" key="1">
    <source>
        <dbReference type="SAM" id="MobiDB-lite"/>
    </source>
</evidence>
<feature type="compositionally biased region" description="Polar residues" evidence="1">
    <location>
        <begin position="74"/>
        <end position="88"/>
    </location>
</feature>
<evidence type="ECO:0000313" key="3">
    <source>
        <dbReference type="Proteomes" id="UP001066276"/>
    </source>
</evidence>
<feature type="region of interest" description="Disordered" evidence="1">
    <location>
        <begin position="1"/>
        <end position="91"/>
    </location>
</feature>
<reference evidence="2" key="1">
    <citation type="journal article" date="2022" name="bioRxiv">
        <title>Sequencing and chromosome-scale assembly of the giantPleurodeles waltlgenome.</title>
        <authorList>
            <person name="Brown T."/>
            <person name="Elewa A."/>
            <person name="Iarovenko S."/>
            <person name="Subramanian E."/>
            <person name="Araus A.J."/>
            <person name="Petzold A."/>
            <person name="Susuki M."/>
            <person name="Suzuki K.-i.T."/>
            <person name="Hayashi T."/>
            <person name="Toyoda A."/>
            <person name="Oliveira C."/>
            <person name="Osipova E."/>
            <person name="Leigh N.D."/>
            <person name="Simon A."/>
            <person name="Yun M.H."/>
        </authorList>
    </citation>
    <scope>NUCLEOTIDE SEQUENCE</scope>
    <source>
        <strain evidence="2">20211129_DDA</strain>
        <tissue evidence="2">Liver</tissue>
    </source>
</reference>
<organism evidence="2 3">
    <name type="scientific">Pleurodeles waltl</name>
    <name type="common">Iberian ribbed newt</name>
    <dbReference type="NCBI Taxonomy" id="8319"/>
    <lineage>
        <taxon>Eukaryota</taxon>
        <taxon>Metazoa</taxon>
        <taxon>Chordata</taxon>
        <taxon>Craniata</taxon>
        <taxon>Vertebrata</taxon>
        <taxon>Euteleostomi</taxon>
        <taxon>Amphibia</taxon>
        <taxon>Batrachia</taxon>
        <taxon>Caudata</taxon>
        <taxon>Salamandroidea</taxon>
        <taxon>Salamandridae</taxon>
        <taxon>Pleurodelinae</taxon>
        <taxon>Pleurodeles</taxon>
    </lineage>
</organism>
<comment type="caution">
    <text evidence="2">The sequence shown here is derived from an EMBL/GenBank/DDBJ whole genome shotgun (WGS) entry which is preliminary data.</text>
</comment>
<accession>A0AAV7NE47</accession>
<evidence type="ECO:0000313" key="2">
    <source>
        <dbReference type="EMBL" id="KAJ1114321.1"/>
    </source>
</evidence>
<protein>
    <submittedName>
        <fullName evidence="2">Uncharacterized protein</fullName>
    </submittedName>
</protein>
<dbReference type="EMBL" id="JANPWB010000012">
    <property type="protein sequence ID" value="KAJ1114321.1"/>
    <property type="molecule type" value="Genomic_DNA"/>
</dbReference>
<proteinExistence type="predicted"/>
<gene>
    <name evidence="2" type="ORF">NDU88_002559</name>
</gene>